<sequence>MSPQVSPPATEQQNRASSLNATLEGGVSIRSKIWMPYGDLILQVESTQFRVNRDVLAKHSSVFRDLFSVPQPANEPTTDGCHTVELFDRADDWAELLAVLYEPFQHQSRPQFNTLAAMLRLGKKYDFKQPQQDAVSRIRYEFPSDFKAFNDLDADMTKIKYRRGIYCDLLNLAYECGIYSSVPLLAFCCLRENTLETLFDGVERDDGSRATFSDELKINMALAFGKMALFQHRTLAWLRDDSVVPHRSCTSAIRCTQQRNEMARVVDQDHEGQFNLGYTIDQWDERWMGKLCPLCEEAAIAVYDLNRAKGWELLPTFFGLAGWKDLKDDVD</sequence>
<dbReference type="CDD" id="cd18186">
    <property type="entry name" value="BTB_POZ_ZBTB_KLHL-like"/>
    <property type="match status" value="1"/>
</dbReference>
<gene>
    <name evidence="2" type="ORF">C8F04DRAFT_1244330</name>
</gene>
<proteinExistence type="predicted"/>
<comment type="caution">
    <text evidence="2">The sequence shown here is derived from an EMBL/GenBank/DDBJ whole genome shotgun (WGS) entry which is preliminary data.</text>
</comment>
<dbReference type="SUPFAM" id="SSF54695">
    <property type="entry name" value="POZ domain"/>
    <property type="match status" value="1"/>
</dbReference>
<dbReference type="SMART" id="SM00225">
    <property type="entry name" value="BTB"/>
    <property type="match status" value="1"/>
</dbReference>
<dbReference type="InterPro" id="IPR000210">
    <property type="entry name" value="BTB/POZ_dom"/>
</dbReference>
<dbReference type="Gene3D" id="3.30.710.10">
    <property type="entry name" value="Potassium Channel Kv1.1, Chain A"/>
    <property type="match status" value="1"/>
</dbReference>
<feature type="domain" description="BTB" evidence="1">
    <location>
        <begin position="38"/>
        <end position="101"/>
    </location>
</feature>
<accession>A0AAD6RYX5</accession>
<dbReference type="EMBL" id="JARJCM010000428">
    <property type="protein sequence ID" value="KAJ7017171.1"/>
    <property type="molecule type" value="Genomic_DNA"/>
</dbReference>
<evidence type="ECO:0000313" key="3">
    <source>
        <dbReference type="Proteomes" id="UP001218188"/>
    </source>
</evidence>
<dbReference type="Pfam" id="PF00651">
    <property type="entry name" value="BTB"/>
    <property type="match status" value="1"/>
</dbReference>
<dbReference type="AlphaFoldDB" id="A0AAD6RYX5"/>
<dbReference type="PROSITE" id="PS50097">
    <property type="entry name" value="BTB"/>
    <property type="match status" value="1"/>
</dbReference>
<name>A0AAD6RYX5_9AGAR</name>
<organism evidence="2 3">
    <name type="scientific">Mycena alexandri</name>
    <dbReference type="NCBI Taxonomy" id="1745969"/>
    <lineage>
        <taxon>Eukaryota</taxon>
        <taxon>Fungi</taxon>
        <taxon>Dikarya</taxon>
        <taxon>Basidiomycota</taxon>
        <taxon>Agaricomycotina</taxon>
        <taxon>Agaricomycetes</taxon>
        <taxon>Agaricomycetidae</taxon>
        <taxon>Agaricales</taxon>
        <taxon>Marasmiineae</taxon>
        <taxon>Mycenaceae</taxon>
        <taxon>Mycena</taxon>
    </lineage>
</organism>
<dbReference type="Proteomes" id="UP001218188">
    <property type="component" value="Unassembled WGS sequence"/>
</dbReference>
<keyword evidence="3" id="KW-1185">Reference proteome</keyword>
<reference evidence="2" key="1">
    <citation type="submission" date="2023-03" db="EMBL/GenBank/DDBJ databases">
        <title>Massive genome expansion in bonnet fungi (Mycena s.s.) driven by repeated elements and novel gene families across ecological guilds.</title>
        <authorList>
            <consortium name="Lawrence Berkeley National Laboratory"/>
            <person name="Harder C.B."/>
            <person name="Miyauchi S."/>
            <person name="Viragh M."/>
            <person name="Kuo A."/>
            <person name="Thoen E."/>
            <person name="Andreopoulos B."/>
            <person name="Lu D."/>
            <person name="Skrede I."/>
            <person name="Drula E."/>
            <person name="Henrissat B."/>
            <person name="Morin E."/>
            <person name="Kohler A."/>
            <person name="Barry K."/>
            <person name="LaButti K."/>
            <person name="Morin E."/>
            <person name="Salamov A."/>
            <person name="Lipzen A."/>
            <person name="Mereny Z."/>
            <person name="Hegedus B."/>
            <person name="Baldrian P."/>
            <person name="Stursova M."/>
            <person name="Weitz H."/>
            <person name="Taylor A."/>
            <person name="Grigoriev I.V."/>
            <person name="Nagy L.G."/>
            <person name="Martin F."/>
            <person name="Kauserud H."/>
        </authorList>
    </citation>
    <scope>NUCLEOTIDE SEQUENCE</scope>
    <source>
        <strain evidence="2">CBHHK200</strain>
    </source>
</reference>
<evidence type="ECO:0000259" key="1">
    <source>
        <dbReference type="PROSITE" id="PS50097"/>
    </source>
</evidence>
<evidence type="ECO:0000313" key="2">
    <source>
        <dbReference type="EMBL" id="KAJ7017171.1"/>
    </source>
</evidence>
<dbReference type="InterPro" id="IPR011333">
    <property type="entry name" value="SKP1/BTB/POZ_sf"/>
</dbReference>
<protein>
    <recommendedName>
        <fullName evidence="1">BTB domain-containing protein</fullName>
    </recommendedName>
</protein>